<dbReference type="Pfam" id="PF00990">
    <property type="entry name" value="GGDEF"/>
    <property type="match status" value="1"/>
</dbReference>
<dbReference type="SMART" id="SM01079">
    <property type="entry name" value="CHASE"/>
    <property type="match status" value="1"/>
</dbReference>
<evidence type="ECO:0000256" key="1">
    <source>
        <dbReference type="ARBA" id="ARBA00004370"/>
    </source>
</evidence>
<keyword evidence="8" id="KW-0548">Nucleotidyltransferase</keyword>
<keyword evidence="8" id="KW-0808">Transferase</keyword>
<evidence type="ECO:0000259" key="6">
    <source>
        <dbReference type="PROSITE" id="PS50839"/>
    </source>
</evidence>
<dbReference type="InterPro" id="IPR042240">
    <property type="entry name" value="CHASE_sf"/>
</dbReference>
<organism evidence="8 9">
    <name type="scientific">Photobacterium malacitanum</name>
    <dbReference type="NCBI Taxonomy" id="2204294"/>
    <lineage>
        <taxon>Bacteria</taxon>
        <taxon>Pseudomonadati</taxon>
        <taxon>Pseudomonadota</taxon>
        <taxon>Gammaproteobacteria</taxon>
        <taxon>Vibrionales</taxon>
        <taxon>Vibrionaceae</taxon>
        <taxon>Photobacterium</taxon>
    </lineage>
</organism>
<dbReference type="Gene3D" id="3.30.70.270">
    <property type="match status" value="1"/>
</dbReference>
<dbReference type="SUPFAM" id="SSF55073">
    <property type="entry name" value="Nucleotide cyclase"/>
    <property type="match status" value="1"/>
</dbReference>
<dbReference type="EC" id="2.7.7.65" evidence="8"/>
<feature type="transmembrane region" description="Helical" evidence="5">
    <location>
        <begin position="263"/>
        <end position="284"/>
    </location>
</feature>
<evidence type="ECO:0000313" key="8">
    <source>
        <dbReference type="EMBL" id="SMY32431.1"/>
    </source>
</evidence>
<dbReference type="PANTHER" id="PTHR46663:SF2">
    <property type="entry name" value="GGDEF DOMAIN-CONTAINING PROTEIN"/>
    <property type="match status" value="1"/>
</dbReference>
<reference evidence="9" key="1">
    <citation type="submission" date="2017-06" db="EMBL/GenBank/DDBJ databases">
        <authorList>
            <person name="Rodrigo-Torres L."/>
            <person name="Arahal R.D."/>
            <person name="Lucena T."/>
        </authorList>
    </citation>
    <scope>NUCLEOTIDE SEQUENCE [LARGE SCALE GENOMIC DNA]</scope>
    <source>
        <strain evidence="9">CECT 9190</strain>
    </source>
</reference>
<evidence type="ECO:0000256" key="2">
    <source>
        <dbReference type="ARBA" id="ARBA00022692"/>
    </source>
</evidence>
<dbReference type="InterPro" id="IPR052163">
    <property type="entry name" value="DGC-Regulatory_Protein"/>
</dbReference>
<dbReference type="SMART" id="SM00267">
    <property type="entry name" value="GGDEF"/>
    <property type="match status" value="1"/>
</dbReference>
<dbReference type="Gene3D" id="3.30.450.350">
    <property type="entry name" value="CHASE domain"/>
    <property type="match status" value="1"/>
</dbReference>
<dbReference type="PANTHER" id="PTHR46663">
    <property type="entry name" value="DIGUANYLATE CYCLASE DGCT-RELATED"/>
    <property type="match status" value="1"/>
</dbReference>
<keyword evidence="3 5" id="KW-1133">Transmembrane helix</keyword>
<name>A0A1Y6MB10_9GAMM</name>
<dbReference type="NCBIfam" id="TIGR00254">
    <property type="entry name" value="GGDEF"/>
    <property type="match status" value="1"/>
</dbReference>
<dbReference type="EMBL" id="FYAK01000001">
    <property type="protein sequence ID" value="SMY32431.1"/>
    <property type="molecule type" value="Genomic_DNA"/>
</dbReference>
<dbReference type="InterPro" id="IPR029787">
    <property type="entry name" value="Nucleotide_cyclase"/>
</dbReference>
<dbReference type="GO" id="GO:0007165">
    <property type="term" value="P:signal transduction"/>
    <property type="evidence" value="ECO:0007669"/>
    <property type="project" value="UniProtKB-ARBA"/>
</dbReference>
<dbReference type="InterPro" id="IPR000160">
    <property type="entry name" value="GGDEF_dom"/>
</dbReference>
<evidence type="ECO:0000256" key="5">
    <source>
        <dbReference type="SAM" id="Phobius"/>
    </source>
</evidence>
<evidence type="ECO:0000256" key="3">
    <source>
        <dbReference type="ARBA" id="ARBA00022989"/>
    </source>
</evidence>
<dbReference type="AlphaFoldDB" id="A0A1Y6MB10"/>
<evidence type="ECO:0000259" key="7">
    <source>
        <dbReference type="PROSITE" id="PS50887"/>
    </source>
</evidence>
<sequence length="446" mass="51231">MTMDRKQKTIIFLIVTLIITIFGVVIIENINSTYNKQLIHEINNKAKENLAALRFELESTLVNDIYLTSTLADIATIDFENRNEVLNRISEAVIFKSGHLTSVGFAKNDIIDFVYPFENNAKAIGLVYKNNPEQWKDIKKARITKQILISGPISLIQGGKALIVRVPVFYDYPNNNRYWGVISGVINYDKLFETLTAMKNFEKYDLSIVDVSDSQQQNFIYGQPKAIDNYLFYEEVKLPYGKWGIYLSDNKRNSDYFNDNVRIIAYPLLICFIMLFLSIALLYITNEHRAYHDALTKTPNRRYLIKKLAKIFKQAKLGNIDGTFIIVNIDIDKFKHINDSYGHAAGDTVLTVLSKRIKNNLRKNDIVARLGGDEFLLLINFKNDSINIKDRVIDIVKDVTQDAILFDGKQIPISITSGYVVYDESIANFWDMLILADKAMYNKKAY</sequence>
<dbReference type="Pfam" id="PF03924">
    <property type="entry name" value="CHASE"/>
    <property type="match status" value="1"/>
</dbReference>
<feature type="domain" description="CHASE" evidence="6">
    <location>
        <begin position="110"/>
        <end position="246"/>
    </location>
</feature>
<gene>
    <name evidence="8" type="primary">adrA_2</name>
    <name evidence="8" type="ORF">PMAL9190_00526</name>
</gene>
<keyword evidence="4 5" id="KW-0472">Membrane</keyword>
<dbReference type="CDD" id="cd01949">
    <property type="entry name" value="GGDEF"/>
    <property type="match status" value="1"/>
</dbReference>
<keyword evidence="9" id="KW-1185">Reference proteome</keyword>
<dbReference type="GO" id="GO:0052621">
    <property type="term" value="F:diguanylate cyclase activity"/>
    <property type="evidence" value="ECO:0007669"/>
    <property type="project" value="UniProtKB-EC"/>
</dbReference>
<dbReference type="Proteomes" id="UP000195963">
    <property type="component" value="Unassembled WGS sequence"/>
</dbReference>
<evidence type="ECO:0000256" key="4">
    <source>
        <dbReference type="ARBA" id="ARBA00023136"/>
    </source>
</evidence>
<evidence type="ECO:0000313" key="9">
    <source>
        <dbReference type="Proteomes" id="UP000195963"/>
    </source>
</evidence>
<comment type="subcellular location">
    <subcellularLocation>
        <location evidence="1">Membrane</location>
    </subcellularLocation>
</comment>
<protein>
    <submittedName>
        <fullName evidence="8">Putative diguanylate cyclase AdrA</fullName>
        <ecNumber evidence="8">2.7.7.65</ecNumber>
    </submittedName>
</protein>
<dbReference type="PROSITE" id="PS50887">
    <property type="entry name" value="GGDEF"/>
    <property type="match status" value="1"/>
</dbReference>
<proteinExistence type="predicted"/>
<feature type="domain" description="GGDEF" evidence="7">
    <location>
        <begin position="322"/>
        <end position="446"/>
    </location>
</feature>
<dbReference type="InterPro" id="IPR043128">
    <property type="entry name" value="Rev_trsase/Diguanyl_cyclase"/>
</dbReference>
<accession>A0A1Y6MB10</accession>
<dbReference type="PROSITE" id="PS50839">
    <property type="entry name" value="CHASE"/>
    <property type="match status" value="1"/>
</dbReference>
<feature type="transmembrane region" description="Helical" evidence="5">
    <location>
        <begin position="9"/>
        <end position="27"/>
    </location>
</feature>
<keyword evidence="2 5" id="KW-0812">Transmembrane</keyword>
<dbReference type="InterPro" id="IPR006189">
    <property type="entry name" value="CHASE_dom"/>
</dbReference>
<dbReference type="GO" id="GO:0016020">
    <property type="term" value="C:membrane"/>
    <property type="evidence" value="ECO:0007669"/>
    <property type="project" value="UniProtKB-SubCell"/>
</dbReference>